<dbReference type="RefSeq" id="WP_202015104.1">
    <property type="nucleotide sequence ID" value="NZ_JAERRB010000013.1"/>
</dbReference>
<comment type="similarity">
    <text evidence="2 8">Belongs to the 4-toluene sulfonate uptake permease (TSUP) (TC 2.A.102) family.</text>
</comment>
<keyword evidence="5 8" id="KW-0812">Transmembrane</keyword>
<gene>
    <name evidence="9" type="ORF">JI741_27445</name>
</gene>
<feature type="transmembrane region" description="Helical" evidence="8">
    <location>
        <begin position="37"/>
        <end position="62"/>
    </location>
</feature>
<dbReference type="PANTHER" id="PTHR30269">
    <property type="entry name" value="TRANSMEMBRANE PROTEIN YFCA"/>
    <property type="match status" value="1"/>
</dbReference>
<dbReference type="Pfam" id="PF01925">
    <property type="entry name" value="TauE"/>
    <property type="match status" value="1"/>
</dbReference>
<feature type="transmembrane region" description="Helical" evidence="8">
    <location>
        <begin position="205"/>
        <end position="225"/>
    </location>
</feature>
<proteinExistence type="inferred from homology"/>
<dbReference type="InterPro" id="IPR052017">
    <property type="entry name" value="TSUP"/>
</dbReference>
<dbReference type="EMBL" id="JAERRB010000013">
    <property type="protein sequence ID" value="MBL0744996.1"/>
    <property type="molecule type" value="Genomic_DNA"/>
</dbReference>
<keyword evidence="3" id="KW-0813">Transport</keyword>
<feature type="transmembrane region" description="Helical" evidence="8">
    <location>
        <begin position="107"/>
        <end position="123"/>
    </location>
</feature>
<reference evidence="9 10" key="1">
    <citation type="submission" date="2021-01" db="EMBL/GenBank/DDBJ databases">
        <title>Chryseolinea sp. Jin1 Genome sequencing and assembly.</title>
        <authorList>
            <person name="Kim I."/>
        </authorList>
    </citation>
    <scope>NUCLEOTIDE SEQUENCE [LARGE SCALE GENOMIC DNA]</scope>
    <source>
        <strain evidence="9 10">Jin1</strain>
    </source>
</reference>
<dbReference type="Proteomes" id="UP000613030">
    <property type="component" value="Unassembled WGS sequence"/>
</dbReference>
<keyword evidence="4 8" id="KW-1003">Cell membrane</keyword>
<evidence type="ECO:0000256" key="1">
    <source>
        <dbReference type="ARBA" id="ARBA00004651"/>
    </source>
</evidence>
<evidence type="ECO:0000256" key="3">
    <source>
        <dbReference type="ARBA" id="ARBA00022448"/>
    </source>
</evidence>
<feature type="transmembrane region" description="Helical" evidence="8">
    <location>
        <begin position="82"/>
        <end position="100"/>
    </location>
</feature>
<feature type="transmembrane region" description="Helical" evidence="8">
    <location>
        <begin position="6"/>
        <end position="25"/>
    </location>
</feature>
<feature type="transmembrane region" description="Helical" evidence="8">
    <location>
        <begin position="143"/>
        <end position="165"/>
    </location>
</feature>
<protein>
    <recommendedName>
        <fullName evidence="8">Probable membrane transporter protein</fullName>
    </recommendedName>
</protein>
<dbReference type="PANTHER" id="PTHR30269:SF23">
    <property type="entry name" value="MEMBRANE TRANSPORTER PROTEIN YDHB-RELATED"/>
    <property type="match status" value="1"/>
</dbReference>
<evidence type="ECO:0000256" key="6">
    <source>
        <dbReference type="ARBA" id="ARBA00022989"/>
    </source>
</evidence>
<evidence type="ECO:0000256" key="4">
    <source>
        <dbReference type="ARBA" id="ARBA00022475"/>
    </source>
</evidence>
<keyword evidence="7 8" id="KW-0472">Membrane</keyword>
<comment type="caution">
    <text evidence="9">The sequence shown here is derived from an EMBL/GenBank/DDBJ whole genome shotgun (WGS) entry which is preliminary data.</text>
</comment>
<evidence type="ECO:0000313" key="9">
    <source>
        <dbReference type="EMBL" id="MBL0744996.1"/>
    </source>
</evidence>
<evidence type="ECO:0000256" key="2">
    <source>
        <dbReference type="ARBA" id="ARBA00009142"/>
    </source>
</evidence>
<keyword evidence="6 8" id="KW-1133">Transmembrane helix</keyword>
<keyword evidence="10" id="KW-1185">Reference proteome</keyword>
<feature type="transmembrane region" description="Helical" evidence="8">
    <location>
        <begin position="232"/>
        <end position="249"/>
    </location>
</feature>
<sequence length="250" mass="27730">MITLFTYSFTYLDLVLVALVAVFIGMSKTGVHGAGMLAVPLLATIFGGQQSSGVLLPILVLADVMGVFYYHRHASWQHLRLLFPWAAAGVVAGTIVGSYIDDKMFKVIMAIVILVSVVVMLWLERGHKEAVPHNKTFGVATGVLGGFTSMVGNLAGTVMAVYFLSMRLPKNTFIGTTAWFFMVTNWFKVPFHVFAWHTISWNTFLLDLLTLPFILLGAVCGIWIVKRLSEKAYRWFIIGMTLVAAVFMLR</sequence>
<accession>A0ABS1L370</accession>
<comment type="subcellular location">
    <subcellularLocation>
        <location evidence="1 8">Cell membrane</location>
        <topology evidence="1 8">Multi-pass membrane protein</topology>
    </subcellularLocation>
</comment>
<dbReference type="InterPro" id="IPR002781">
    <property type="entry name" value="TM_pro_TauE-like"/>
</dbReference>
<evidence type="ECO:0000313" key="10">
    <source>
        <dbReference type="Proteomes" id="UP000613030"/>
    </source>
</evidence>
<name>A0ABS1L370_9BACT</name>
<evidence type="ECO:0000256" key="5">
    <source>
        <dbReference type="ARBA" id="ARBA00022692"/>
    </source>
</evidence>
<feature type="transmembrane region" description="Helical" evidence="8">
    <location>
        <begin position="177"/>
        <end position="199"/>
    </location>
</feature>
<evidence type="ECO:0000256" key="8">
    <source>
        <dbReference type="RuleBase" id="RU363041"/>
    </source>
</evidence>
<evidence type="ECO:0000256" key="7">
    <source>
        <dbReference type="ARBA" id="ARBA00023136"/>
    </source>
</evidence>
<organism evidence="9 10">
    <name type="scientific">Chryseolinea lacunae</name>
    <dbReference type="NCBI Taxonomy" id="2801331"/>
    <lineage>
        <taxon>Bacteria</taxon>
        <taxon>Pseudomonadati</taxon>
        <taxon>Bacteroidota</taxon>
        <taxon>Cytophagia</taxon>
        <taxon>Cytophagales</taxon>
        <taxon>Fulvivirgaceae</taxon>
        <taxon>Chryseolinea</taxon>
    </lineage>
</organism>